<dbReference type="Pfam" id="PF05159">
    <property type="entry name" value="Capsule_synth"/>
    <property type="match status" value="1"/>
</dbReference>
<gene>
    <name evidence="1" type="ORF">A3B04_00735</name>
</gene>
<evidence type="ECO:0000313" key="1">
    <source>
        <dbReference type="EMBL" id="OGZ39576.1"/>
    </source>
</evidence>
<dbReference type="EMBL" id="MHNF01000052">
    <property type="protein sequence ID" value="OGZ39576.1"/>
    <property type="molecule type" value="Genomic_DNA"/>
</dbReference>
<evidence type="ECO:0000313" key="2">
    <source>
        <dbReference type="Proteomes" id="UP000177126"/>
    </source>
</evidence>
<protein>
    <recommendedName>
        <fullName evidence="3">Capsule polysaccharide biosynthesis protein</fullName>
    </recommendedName>
</protein>
<organism evidence="1 2">
    <name type="scientific">Candidatus Portnoybacteria bacterium RIFCSPLOWO2_02_FULL_39_11</name>
    <dbReference type="NCBI Taxonomy" id="1802001"/>
    <lineage>
        <taxon>Bacteria</taxon>
        <taxon>Candidatus Portnoyibacteriota</taxon>
    </lineage>
</organism>
<dbReference type="GO" id="GO:0000271">
    <property type="term" value="P:polysaccharide biosynthetic process"/>
    <property type="evidence" value="ECO:0007669"/>
    <property type="project" value="InterPro"/>
</dbReference>
<dbReference type="Proteomes" id="UP000177126">
    <property type="component" value="Unassembled WGS sequence"/>
</dbReference>
<dbReference type="SUPFAM" id="SSF53756">
    <property type="entry name" value="UDP-Glycosyltransferase/glycogen phosphorylase"/>
    <property type="match status" value="1"/>
</dbReference>
<sequence>MKICFFSQRRFAYISHAIAIVLKKKYGVAEFCAYAQLRSSYEFLRNQTDIKYTSLILDEDIHNGFKNEPLDLEYLKNLEQKYGFPNLWHCLTVDRVLMHSQMIREYPYNNPKYSHEEMLRIVQVQAKTIIKFLDEEKPSAVIFTVVGCVGSMLLYQIAKKKGILTLVISETRINDECTLTEDYKNLSWAEETFNQLKITGAASPSAKKAQIYLAKFRHNPLACLAYWAEADVKKPKNRWSNYRWFLPKNFFDSWRWFIKTIVRYFAAKKHQDYAEGTPWHYFLDRLKRKLRTLIGFEHLYDKADFREDYAFFPLHLEPEITTMLFAPFWTDQINLIKQIARSLPVHFKLYVKEHPSMLGYRPHSYYKELKKIPNVKLIDPDITSFQIIANAKLITVITGTTGWEAVLLKKPVITFGDVFYNCLPAVKRCVQIEQLPYLVQEQLKNFQDDDATLINFIGSIMEVSLPANLSKVWSSGINKSRDQQALTMLADLIARKLNLKPINKTAG</sequence>
<dbReference type="AlphaFoldDB" id="A0A1G2FN87"/>
<dbReference type="InterPro" id="IPR007833">
    <property type="entry name" value="Capsule_polysaccharide_synth"/>
</dbReference>
<reference evidence="1 2" key="1">
    <citation type="journal article" date="2016" name="Nat. Commun.">
        <title>Thousands of microbial genomes shed light on interconnected biogeochemical processes in an aquifer system.</title>
        <authorList>
            <person name="Anantharaman K."/>
            <person name="Brown C.T."/>
            <person name="Hug L.A."/>
            <person name="Sharon I."/>
            <person name="Castelle C.J."/>
            <person name="Probst A.J."/>
            <person name="Thomas B.C."/>
            <person name="Singh A."/>
            <person name="Wilkins M.J."/>
            <person name="Karaoz U."/>
            <person name="Brodie E.L."/>
            <person name="Williams K.H."/>
            <person name="Hubbard S.S."/>
            <person name="Banfield J.F."/>
        </authorList>
    </citation>
    <scope>NUCLEOTIDE SEQUENCE [LARGE SCALE GENOMIC DNA]</scope>
</reference>
<proteinExistence type="predicted"/>
<comment type="caution">
    <text evidence="1">The sequence shown here is derived from an EMBL/GenBank/DDBJ whole genome shotgun (WGS) entry which is preliminary data.</text>
</comment>
<accession>A0A1G2FN87</accession>
<dbReference type="GO" id="GO:0015774">
    <property type="term" value="P:polysaccharide transport"/>
    <property type="evidence" value="ECO:0007669"/>
    <property type="project" value="InterPro"/>
</dbReference>
<name>A0A1G2FN87_9BACT</name>
<evidence type="ECO:0008006" key="3">
    <source>
        <dbReference type="Google" id="ProtNLM"/>
    </source>
</evidence>